<dbReference type="SUPFAM" id="SSF117892">
    <property type="entry name" value="Band 7/SPFH domain"/>
    <property type="match status" value="1"/>
</dbReference>
<dbReference type="NCBIfam" id="TIGR01933">
    <property type="entry name" value="hflK"/>
    <property type="match status" value="1"/>
</dbReference>
<keyword evidence="5" id="KW-0472">Membrane</keyword>
<dbReference type="GO" id="GO:0016020">
    <property type="term" value="C:membrane"/>
    <property type="evidence" value="ECO:0007669"/>
    <property type="project" value="UniProtKB-SubCell"/>
</dbReference>
<comment type="function">
    <text evidence="6">HflC and HflK could encode or regulate a protease.</text>
</comment>
<reference evidence="9 10" key="1">
    <citation type="submission" date="2014-02" db="EMBL/GenBank/DDBJ databases">
        <title>The small core and large imbalanced accessory genome model reveals a collaborative survival strategy of Sorangium cellulosum strains in nature.</title>
        <authorList>
            <person name="Han K."/>
            <person name="Peng R."/>
            <person name="Blom J."/>
            <person name="Li Y.-Z."/>
        </authorList>
    </citation>
    <scope>NUCLEOTIDE SEQUENCE [LARGE SCALE GENOMIC DNA]</scope>
    <source>
        <strain evidence="9 10">So0008-312</strain>
    </source>
</reference>
<evidence type="ECO:0000256" key="6">
    <source>
        <dbReference type="RuleBase" id="RU364113"/>
    </source>
</evidence>
<dbReference type="Proteomes" id="UP000075260">
    <property type="component" value="Unassembled WGS sequence"/>
</dbReference>
<evidence type="ECO:0000313" key="10">
    <source>
        <dbReference type="Proteomes" id="UP000075260"/>
    </source>
</evidence>
<dbReference type="EMBL" id="JEMA01000278">
    <property type="protein sequence ID" value="KYF72236.1"/>
    <property type="molecule type" value="Genomic_DNA"/>
</dbReference>
<evidence type="ECO:0000313" key="9">
    <source>
        <dbReference type="EMBL" id="KYF72236.1"/>
    </source>
</evidence>
<evidence type="ECO:0000256" key="4">
    <source>
        <dbReference type="ARBA" id="ARBA00022989"/>
    </source>
</evidence>
<dbReference type="AlphaFoldDB" id="A0A150QX93"/>
<dbReference type="PANTHER" id="PTHR43327:SF2">
    <property type="entry name" value="MODULATOR OF FTSH PROTEASE HFLK"/>
    <property type="match status" value="1"/>
</dbReference>
<dbReference type="InterPro" id="IPR036013">
    <property type="entry name" value="Band_7/SPFH_dom_sf"/>
</dbReference>
<protein>
    <recommendedName>
        <fullName evidence="6">Protein HflK</fullName>
    </recommendedName>
</protein>
<comment type="subcellular location">
    <subcellularLocation>
        <location evidence="1">Membrane</location>
        <topology evidence="1">Single-pass membrane protein</topology>
    </subcellularLocation>
</comment>
<feature type="domain" description="Band 7" evidence="8">
    <location>
        <begin position="1"/>
        <end position="172"/>
    </location>
</feature>
<dbReference type="Gene3D" id="3.30.479.30">
    <property type="entry name" value="Band 7 domain"/>
    <property type="match status" value="1"/>
</dbReference>
<organism evidence="9 10">
    <name type="scientific">Sorangium cellulosum</name>
    <name type="common">Polyangium cellulosum</name>
    <dbReference type="NCBI Taxonomy" id="56"/>
    <lineage>
        <taxon>Bacteria</taxon>
        <taxon>Pseudomonadati</taxon>
        <taxon>Myxococcota</taxon>
        <taxon>Polyangia</taxon>
        <taxon>Polyangiales</taxon>
        <taxon>Polyangiaceae</taxon>
        <taxon>Sorangium</taxon>
    </lineage>
</organism>
<name>A0A150QX93_SORCE</name>
<dbReference type="InterPro" id="IPR010201">
    <property type="entry name" value="HflK"/>
</dbReference>
<dbReference type="InterPro" id="IPR050710">
    <property type="entry name" value="Band7/mec-2_domain"/>
</dbReference>
<evidence type="ECO:0000259" key="8">
    <source>
        <dbReference type="SMART" id="SM00244"/>
    </source>
</evidence>
<proteinExistence type="inferred from homology"/>
<dbReference type="CDD" id="cd03404">
    <property type="entry name" value="SPFH_HflK"/>
    <property type="match status" value="1"/>
</dbReference>
<accession>A0A150QX93</accession>
<evidence type="ECO:0000256" key="2">
    <source>
        <dbReference type="ARBA" id="ARBA00006971"/>
    </source>
</evidence>
<keyword evidence="4" id="KW-1133">Transmembrane helix</keyword>
<sequence>MITRLGTVIGQTGPGLHFKVPFGIDRVQKVPTERVLKQEFGFRTAVGKEGGPSSYVTEGYEEERQMLTGDLNMIEVSWVVQYNIQGPVKYLYQIEDPERVLREVSESVMRRIVGNRMSSEVLTTARVDISDEAQAEIQQAMDRYDAGIRIKRVELQDVLPPERVRPAFNEVNEARQERERMSNEAMKQKNQSIPKARGEAKRVVAEAEAYAVERVNRAKGEVARFDAILKEYRLAPEVTRKRLYLEAIQEVAPKAGKIIVVQEGYAKPQSFYHMNDQSGGTQ</sequence>
<evidence type="ECO:0000256" key="7">
    <source>
        <dbReference type="SAM" id="MobiDB-lite"/>
    </source>
</evidence>
<comment type="similarity">
    <text evidence="2 6">Belongs to the band 7/mec-2 family. HflK subfamily.</text>
</comment>
<evidence type="ECO:0000256" key="1">
    <source>
        <dbReference type="ARBA" id="ARBA00004167"/>
    </source>
</evidence>
<evidence type="ECO:0000256" key="3">
    <source>
        <dbReference type="ARBA" id="ARBA00022692"/>
    </source>
</evidence>
<gene>
    <name evidence="9" type="ORF">BE15_37770</name>
</gene>
<evidence type="ECO:0000256" key="5">
    <source>
        <dbReference type="ARBA" id="ARBA00023136"/>
    </source>
</evidence>
<dbReference type="SMART" id="SM00244">
    <property type="entry name" value="PHB"/>
    <property type="match status" value="1"/>
</dbReference>
<dbReference type="Pfam" id="PF01145">
    <property type="entry name" value="Band_7"/>
    <property type="match status" value="1"/>
</dbReference>
<keyword evidence="3" id="KW-0812">Transmembrane</keyword>
<feature type="region of interest" description="Disordered" evidence="7">
    <location>
        <begin position="177"/>
        <end position="197"/>
    </location>
</feature>
<dbReference type="InterPro" id="IPR001107">
    <property type="entry name" value="Band_7"/>
</dbReference>
<comment type="caution">
    <text evidence="9">The sequence shown here is derived from an EMBL/GenBank/DDBJ whole genome shotgun (WGS) entry which is preliminary data.</text>
</comment>
<dbReference type="PANTHER" id="PTHR43327">
    <property type="entry name" value="STOMATIN-LIKE PROTEIN 2, MITOCHONDRIAL"/>
    <property type="match status" value="1"/>
</dbReference>
<comment type="subunit">
    <text evidence="6">HflC and HflK may interact to form a multimeric complex.</text>
</comment>